<evidence type="ECO:0000256" key="8">
    <source>
        <dbReference type="ARBA" id="ARBA00022737"/>
    </source>
</evidence>
<feature type="domain" description="MIR" evidence="16">
    <location>
        <begin position="461"/>
        <end position="518"/>
    </location>
</feature>
<evidence type="ECO:0000256" key="4">
    <source>
        <dbReference type="ARBA" id="ARBA00012839"/>
    </source>
</evidence>
<feature type="transmembrane region" description="Helical" evidence="15">
    <location>
        <begin position="269"/>
        <end position="291"/>
    </location>
</feature>
<dbReference type="InterPro" id="IPR032421">
    <property type="entry name" value="PMT_4TMC"/>
</dbReference>
<dbReference type="EMBL" id="JBEVYD010000005">
    <property type="protein sequence ID" value="KAL3232624.1"/>
    <property type="molecule type" value="Genomic_DNA"/>
</dbReference>
<sequence length="821" mass="92964">MRKDNKSSKTRVMEKVEDSPQLELKAGPVRKYITADPTPEVLKGRNLLNSHDGMLMVLIAVVAGFARFYKLSFPRAVVYDEATVLEEVKNYFNHKFSLDVYPPLGKIVYYLFSKLSRFDVSAEFGSVGSEYLSSAVYLPQRALAAFMGTCVVIMFFMTLRISGVSRPVAGVMGCALALENSFVLSSRFVHLDSPFLFFVAAAIYFTKKTEITSVGTGRYVFTFVHAVALVGLAIATKWAGLFILAWILIVAAWRIWLMTGDLTMPVSKIIKVATFNALAIAIVPSIIYGSIFSWHVDHRYMDGQDSLKMAPAFRHGLLNSTEHSNMIRDVAVGSFVMLNNYGMDGGFVETVESSYEAGSKQRQVDLNKIPSENSQWLIDLYDHSGQSPAEYTRLKGGDKVKFWSPNFKCRLHSHDHPAPVSSHVDWQKEISCYGFLGFAGDGNDDWIIEIDKERSEEGEAQEYVHAVDTKFRLRHAMTGCYMFSHKVNLRTEGFRDTYEVDCAHQGKYELTLWTFDQVLGHPHSPENVNITNYKPVSKIEKLKTLHSAMIETSKAETDKGVFKTFPKPWPLMDKGIPFWNGFSRQIYFLGNGVMWWSVTAFIVLFVLLLGLQLVFWQMGGALSTNSHYLNFHIQVIEFGAGYALSFIPYVLTTDRHYLYQFLPAYYFGLLIVGHVFEVIYGFLFKNKRTGLAFVTFFLVASAAFFQRYSVLTYASEWTAPECKSAKLFGGWKFDCQIYPDSYAAYNTISLDNYNETNAKDLDQIGVGNDLVVMQPRPLHTVGQEKKVKHKYVDANGNELDPQEAERLLAEEKLKIQKVIKN</sequence>
<dbReference type="SUPFAM" id="SSF82109">
    <property type="entry name" value="MIR domain"/>
    <property type="match status" value="1"/>
</dbReference>
<evidence type="ECO:0000256" key="1">
    <source>
        <dbReference type="ARBA" id="ARBA00004477"/>
    </source>
</evidence>
<evidence type="ECO:0000256" key="7">
    <source>
        <dbReference type="ARBA" id="ARBA00022692"/>
    </source>
</evidence>
<evidence type="ECO:0000256" key="11">
    <source>
        <dbReference type="ARBA" id="ARBA00023136"/>
    </source>
</evidence>
<evidence type="ECO:0000256" key="10">
    <source>
        <dbReference type="ARBA" id="ARBA00022989"/>
    </source>
</evidence>
<dbReference type="PANTHER" id="PTHR10050:SF50">
    <property type="entry name" value="DOLICHYL-PHOSPHATE-MANNOSE--PROTEIN MANNOSYLTRANSFERASE 1-RELATED"/>
    <property type="match status" value="1"/>
</dbReference>
<evidence type="ECO:0000256" key="2">
    <source>
        <dbReference type="ARBA" id="ARBA00004922"/>
    </source>
</evidence>
<evidence type="ECO:0000256" key="6">
    <source>
        <dbReference type="ARBA" id="ARBA00022679"/>
    </source>
</evidence>
<dbReference type="Gene3D" id="2.80.10.50">
    <property type="match status" value="1"/>
</dbReference>
<feature type="transmembrane region" description="Helical" evidence="15">
    <location>
        <begin position="593"/>
        <end position="616"/>
    </location>
</feature>
<organism evidence="17 18">
    <name type="scientific">Nakaseomyces bracarensis</name>
    <dbReference type="NCBI Taxonomy" id="273131"/>
    <lineage>
        <taxon>Eukaryota</taxon>
        <taxon>Fungi</taxon>
        <taxon>Dikarya</taxon>
        <taxon>Ascomycota</taxon>
        <taxon>Saccharomycotina</taxon>
        <taxon>Saccharomycetes</taxon>
        <taxon>Saccharomycetales</taxon>
        <taxon>Saccharomycetaceae</taxon>
        <taxon>Nakaseomyces</taxon>
    </lineage>
</organism>
<dbReference type="InterPro" id="IPR003342">
    <property type="entry name" value="ArnT-like_N"/>
</dbReference>
<evidence type="ECO:0000256" key="9">
    <source>
        <dbReference type="ARBA" id="ARBA00022824"/>
    </source>
</evidence>
<evidence type="ECO:0000256" key="5">
    <source>
        <dbReference type="ARBA" id="ARBA00022676"/>
    </source>
</evidence>
<evidence type="ECO:0000256" key="13">
    <source>
        <dbReference type="ARBA" id="ARBA00045085"/>
    </source>
</evidence>
<evidence type="ECO:0000313" key="18">
    <source>
        <dbReference type="Proteomes" id="UP001623330"/>
    </source>
</evidence>
<dbReference type="Pfam" id="PF16192">
    <property type="entry name" value="PMT_4TMC"/>
    <property type="match status" value="1"/>
</dbReference>
<dbReference type="InterPro" id="IPR036300">
    <property type="entry name" value="MIR_dom_sf"/>
</dbReference>
<evidence type="ECO:0000256" key="15">
    <source>
        <dbReference type="RuleBase" id="RU367007"/>
    </source>
</evidence>
<feature type="transmembrane region" description="Helical" evidence="15">
    <location>
        <begin position="663"/>
        <end position="683"/>
    </location>
</feature>
<protein>
    <recommendedName>
        <fullName evidence="4 15">Dolichyl-phosphate-mannose--protein mannosyltransferase</fullName>
        <ecNumber evidence="4 15">2.4.1.109</ecNumber>
    </recommendedName>
</protein>
<dbReference type="PROSITE" id="PS50919">
    <property type="entry name" value="MIR"/>
    <property type="match status" value="1"/>
</dbReference>
<keyword evidence="11 15" id="KW-0472">Membrane</keyword>
<evidence type="ECO:0000256" key="14">
    <source>
        <dbReference type="ARBA" id="ARBA00045102"/>
    </source>
</evidence>
<dbReference type="EC" id="2.4.1.109" evidence="4 15"/>
<comment type="caution">
    <text evidence="17">The sequence shown here is derived from an EMBL/GenBank/DDBJ whole genome shotgun (WGS) entry which is preliminary data.</text>
</comment>
<dbReference type="InterPro" id="IPR016093">
    <property type="entry name" value="MIR_motif"/>
</dbReference>
<evidence type="ECO:0000256" key="3">
    <source>
        <dbReference type="ARBA" id="ARBA00007222"/>
    </source>
</evidence>
<feature type="transmembrane region" description="Helical" evidence="15">
    <location>
        <begin position="241"/>
        <end position="257"/>
    </location>
</feature>
<gene>
    <name evidence="17" type="ORF">RNJ44_04540</name>
</gene>
<comment type="function">
    <text evidence="15">Transfers mannose from Dol-P-mannose to Ser or Thr residues on proteins.</text>
</comment>
<dbReference type="Pfam" id="PF02815">
    <property type="entry name" value="MIR"/>
    <property type="match status" value="1"/>
</dbReference>
<keyword evidence="7 15" id="KW-0812">Transmembrane</keyword>
<keyword evidence="5 15" id="KW-0328">Glycosyltransferase</keyword>
<evidence type="ECO:0000259" key="16">
    <source>
        <dbReference type="PROSITE" id="PS50919"/>
    </source>
</evidence>
<dbReference type="InterPro" id="IPR027005">
    <property type="entry name" value="PMT-like"/>
</dbReference>
<keyword evidence="10 15" id="KW-1133">Transmembrane helix</keyword>
<proteinExistence type="inferred from homology"/>
<evidence type="ECO:0000256" key="12">
    <source>
        <dbReference type="ARBA" id="ARBA00023180"/>
    </source>
</evidence>
<accession>A0ABR4NV66</accession>
<keyword evidence="12" id="KW-0325">Glycoprotein</keyword>
<keyword evidence="8" id="KW-0677">Repeat</keyword>
<comment type="catalytic activity">
    <reaction evidence="13 15">
        <text>a di-trans,poly-cis-dolichyl beta-D-mannosyl phosphate + L-threonyl-[protein] = 3-O-(alpha-D-mannosyl)-L-threonyl-[protein] + a di-trans,poly-cis-dolichyl phosphate + H(+)</text>
        <dbReference type="Rhea" id="RHEA:53396"/>
        <dbReference type="Rhea" id="RHEA-COMP:11060"/>
        <dbReference type="Rhea" id="RHEA-COMP:13547"/>
        <dbReference type="Rhea" id="RHEA-COMP:19498"/>
        <dbReference type="Rhea" id="RHEA-COMP:19501"/>
        <dbReference type="ChEBI" id="CHEBI:15378"/>
        <dbReference type="ChEBI" id="CHEBI:30013"/>
        <dbReference type="ChEBI" id="CHEBI:57683"/>
        <dbReference type="ChEBI" id="CHEBI:58211"/>
        <dbReference type="ChEBI" id="CHEBI:137323"/>
        <dbReference type="EC" id="2.4.1.109"/>
    </reaction>
</comment>
<feature type="transmembrane region" description="Helical" evidence="15">
    <location>
        <begin position="217"/>
        <end position="235"/>
    </location>
</feature>
<keyword evidence="6 15" id="KW-0808">Transferase</keyword>
<dbReference type="PANTHER" id="PTHR10050">
    <property type="entry name" value="DOLICHYL-PHOSPHATE-MANNOSE--PROTEIN MANNOSYLTRANSFERASE"/>
    <property type="match status" value="1"/>
</dbReference>
<keyword evidence="9 15" id="KW-0256">Endoplasmic reticulum</keyword>
<feature type="transmembrane region" description="Helical" evidence="15">
    <location>
        <begin position="628"/>
        <end position="651"/>
    </location>
</feature>
<keyword evidence="18" id="KW-1185">Reference proteome</keyword>
<name>A0ABR4NV66_9SACH</name>
<comment type="catalytic activity">
    <reaction evidence="14 15">
        <text>a di-trans,poly-cis-dolichyl beta-D-mannosyl phosphate + L-seryl-[protein] = 3-O-(alpha-D-mannosyl)-L-seryl-[protein] + a di-trans,poly-cis-dolichyl phosphate + H(+)</text>
        <dbReference type="Rhea" id="RHEA:17377"/>
        <dbReference type="Rhea" id="RHEA-COMP:9863"/>
        <dbReference type="Rhea" id="RHEA-COMP:13546"/>
        <dbReference type="Rhea" id="RHEA-COMP:19498"/>
        <dbReference type="Rhea" id="RHEA-COMP:19501"/>
        <dbReference type="ChEBI" id="CHEBI:15378"/>
        <dbReference type="ChEBI" id="CHEBI:29999"/>
        <dbReference type="ChEBI" id="CHEBI:57683"/>
        <dbReference type="ChEBI" id="CHEBI:58211"/>
        <dbReference type="ChEBI" id="CHEBI:137321"/>
        <dbReference type="EC" id="2.4.1.109"/>
    </reaction>
</comment>
<reference evidence="17 18" key="1">
    <citation type="submission" date="2024-05" db="EMBL/GenBank/DDBJ databases">
        <title>Long read based assembly of the Candida bracarensis genome reveals expanded adhesin content.</title>
        <authorList>
            <person name="Marcet-Houben M."/>
            <person name="Ksiezopolska E."/>
            <person name="Gabaldon T."/>
        </authorList>
    </citation>
    <scope>NUCLEOTIDE SEQUENCE [LARGE SCALE GENOMIC DNA]</scope>
    <source>
        <strain evidence="17 18">CBM6</strain>
    </source>
</reference>
<feature type="transmembrane region" description="Helical" evidence="15">
    <location>
        <begin position="690"/>
        <end position="708"/>
    </location>
</feature>
<evidence type="ECO:0000313" key="17">
    <source>
        <dbReference type="EMBL" id="KAL3232624.1"/>
    </source>
</evidence>
<dbReference type="Pfam" id="PF02366">
    <property type="entry name" value="PMT"/>
    <property type="match status" value="1"/>
</dbReference>
<feature type="transmembrane region" description="Helical" evidence="15">
    <location>
        <begin position="142"/>
        <end position="162"/>
    </location>
</feature>
<feature type="transmembrane region" description="Helical" evidence="15">
    <location>
        <begin position="182"/>
        <end position="205"/>
    </location>
</feature>
<comment type="similarity">
    <text evidence="3 15">Belongs to the glycosyltransferase 39 family.</text>
</comment>
<feature type="transmembrane region" description="Helical" evidence="15">
    <location>
        <begin position="53"/>
        <end position="69"/>
    </location>
</feature>
<comment type="pathway">
    <text evidence="2 15">Protein modification; protein glycosylation.</text>
</comment>
<dbReference type="SMART" id="SM00472">
    <property type="entry name" value="MIR"/>
    <property type="match status" value="3"/>
</dbReference>
<dbReference type="Proteomes" id="UP001623330">
    <property type="component" value="Unassembled WGS sequence"/>
</dbReference>
<comment type="subcellular location">
    <subcellularLocation>
        <location evidence="1 15">Endoplasmic reticulum membrane</location>
        <topology evidence="1 15">Multi-pass membrane protein</topology>
    </subcellularLocation>
</comment>